<keyword evidence="2 6" id="KW-0699">rRNA-binding</keyword>
<evidence type="ECO:0000259" key="7">
    <source>
        <dbReference type="SMART" id="SM00746"/>
    </source>
</evidence>
<comment type="subunit">
    <text evidence="6">Part of the 50S ribosomal subunit. Forms a cluster with proteins L3 and L14.</text>
</comment>
<evidence type="ECO:0000313" key="9">
    <source>
        <dbReference type="Proteomes" id="UP000016887"/>
    </source>
</evidence>
<reference evidence="8 9" key="1">
    <citation type="journal article" date="2013" name="Appl. Environ. Microbiol.">
        <title>Variation of the Virus-Related Elements within Syntenic Genomes of the Hyperthermophilic Archaeon Aeropyrum.</title>
        <authorList>
            <person name="Daifuku T."/>
            <person name="Yoshida T."/>
            <person name="Kitamura T."/>
            <person name="Kawaichi S."/>
            <person name="Inoue T."/>
            <person name="Nomura K."/>
            <person name="Yoshida Y."/>
            <person name="Kuno S."/>
            <person name="Sako Y."/>
        </authorList>
    </citation>
    <scope>NUCLEOTIDE SEQUENCE [LARGE SCALE GENOMIC DNA]</scope>
    <source>
        <strain evidence="8 9">SY1</strain>
    </source>
</reference>
<keyword evidence="3 6" id="KW-0863">Zinc-finger</keyword>
<evidence type="ECO:0000256" key="4">
    <source>
        <dbReference type="ARBA" id="ARBA00022833"/>
    </source>
</evidence>
<feature type="binding site" evidence="6">
    <location>
        <position position="10"/>
    </location>
    <ligand>
        <name>Zn(2+)</name>
        <dbReference type="ChEBI" id="CHEBI:29105"/>
    </ligand>
</feature>
<name>U3TBP7_9CREN</name>
<keyword evidence="9" id="KW-1185">Reference proteome</keyword>
<dbReference type="STRING" id="1198449.ACAM_1493"/>
<dbReference type="InterPro" id="IPR000988">
    <property type="entry name" value="Ribosomal_eL24-rel_N"/>
</dbReference>
<dbReference type="NCBIfam" id="NF034186">
    <property type="entry name" value="PRK14891.1-1"/>
    <property type="match status" value="1"/>
</dbReference>
<comment type="cofactor">
    <cofactor evidence="6">
        <name>Zn(2+)</name>
        <dbReference type="ChEBI" id="CHEBI:29105"/>
    </cofactor>
    <text evidence="6">Binds 1 zinc ion per subunit.</text>
</comment>
<dbReference type="GO" id="GO:0005840">
    <property type="term" value="C:ribosome"/>
    <property type="evidence" value="ECO:0007669"/>
    <property type="project" value="UniProtKB-KW"/>
</dbReference>
<feature type="binding site" evidence="6">
    <location>
        <position position="7"/>
    </location>
    <ligand>
        <name>Zn(2+)</name>
        <dbReference type="ChEBI" id="CHEBI:29105"/>
    </ligand>
</feature>
<keyword evidence="6 8" id="KW-0689">Ribosomal protein</keyword>
<dbReference type="GO" id="GO:0006412">
    <property type="term" value="P:translation"/>
    <property type="evidence" value="ECO:0007669"/>
    <property type="project" value="UniProtKB-UniRule"/>
</dbReference>
<dbReference type="EMBL" id="AP012489">
    <property type="protein sequence ID" value="BAN90962.1"/>
    <property type="molecule type" value="Genomic_DNA"/>
</dbReference>
<dbReference type="RefSeq" id="WP_022542228.1">
    <property type="nucleotide sequence ID" value="NC_022521.1"/>
</dbReference>
<dbReference type="Pfam" id="PF01246">
    <property type="entry name" value="Ribosomal_L24e"/>
    <property type="match status" value="1"/>
</dbReference>
<accession>U3TBP7</accession>
<evidence type="ECO:0000256" key="3">
    <source>
        <dbReference type="ARBA" id="ARBA00022771"/>
    </source>
</evidence>
<feature type="binding site" evidence="6">
    <location>
        <position position="33"/>
    </location>
    <ligand>
        <name>Zn(2+)</name>
        <dbReference type="ChEBI" id="CHEBI:29105"/>
    </ligand>
</feature>
<gene>
    <name evidence="6 8" type="primary">rpl24e</name>
    <name evidence="8" type="ORF">ACAM_1493</name>
</gene>
<protein>
    <recommendedName>
        <fullName evidence="6">Large ribosomal subunit protein eL24</fullName>
    </recommendedName>
</protein>
<dbReference type="GO" id="GO:0003735">
    <property type="term" value="F:structural constituent of ribosome"/>
    <property type="evidence" value="ECO:0007669"/>
    <property type="project" value="InterPro"/>
</dbReference>
<dbReference type="InterPro" id="IPR011017">
    <property type="entry name" value="TRASH_dom"/>
</dbReference>
<evidence type="ECO:0000256" key="5">
    <source>
        <dbReference type="ARBA" id="ARBA00022884"/>
    </source>
</evidence>
<dbReference type="eggNOG" id="arCOG01950">
    <property type="taxonomic scope" value="Archaea"/>
</dbReference>
<evidence type="ECO:0000256" key="6">
    <source>
        <dbReference type="HAMAP-Rule" id="MF_00773"/>
    </source>
</evidence>
<keyword evidence="6" id="KW-0687">Ribonucleoprotein</keyword>
<feature type="zinc finger region" description="C4-type" evidence="6">
    <location>
        <begin position="7"/>
        <end position="37"/>
    </location>
</feature>
<sequence>MPKSRTCSFCGGSIEPGTGVMYVLRNGQVLWFCSSKCYKNFVKLRRKPDRLEWVRKVKKSLLD</sequence>
<dbReference type="GeneID" id="17110701"/>
<keyword evidence="4 6" id="KW-0862">Zinc</keyword>
<feature type="binding site" evidence="6">
    <location>
        <position position="37"/>
    </location>
    <ligand>
        <name>Zn(2+)</name>
        <dbReference type="ChEBI" id="CHEBI:29105"/>
    </ligand>
</feature>
<dbReference type="Gene3D" id="2.30.170.20">
    <property type="entry name" value="Ribosomal protein L24e"/>
    <property type="match status" value="1"/>
</dbReference>
<comment type="function">
    <text evidence="6">Binds to the 23S rRNA.</text>
</comment>
<keyword evidence="5 6" id="KW-0694">RNA-binding</keyword>
<dbReference type="GO" id="GO:0008270">
    <property type="term" value="F:zinc ion binding"/>
    <property type="evidence" value="ECO:0007669"/>
    <property type="project" value="UniProtKB-UniRule"/>
</dbReference>
<dbReference type="Proteomes" id="UP000016887">
    <property type="component" value="Chromosome"/>
</dbReference>
<dbReference type="GO" id="GO:1990904">
    <property type="term" value="C:ribonucleoprotein complex"/>
    <property type="evidence" value="ECO:0007669"/>
    <property type="project" value="UniProtKB-KW"/>
</dbReference>
<dbReference type="GO" id="GO:0019843">
    <property type="term" value="F:rRNA binding"/>
    <property type="evidence" value="ECO:0007669"/>
    <property type="project" value="UniProtKB-UniRule"/>
</dbReference>
<evidence type="ECO:0000256" key="1">
    <source>
        <dbReference type="ARBA" id="ARBA00005647"/>
    </source>
</evidence>
<feature type="domain" description="TRASH" evidence="7">
    <location>
        <begin position="7"/>
        <end position="45"/>
    </location>
</feature>
<evidence type="ECO:0000256" key="2">
    <source>
        <dbReference type="ARBA" id="ARBA00022730"/>
    </source>
</evidence>
<dbReference type="SUPFAM" id="SSF57716">
    <property type="entry name" value="Glucocorticoid receptor-like (DNA-binding domain)"/>
    <property type="match status" value="1"/>
</dbReference>
<proteinExistence type="inferred from homology"/>
<dbReference type="InterPro" id="IPR055345">
    <property type="entry name" value="Ribosomal_eL24-rel_arc"/>
</dbReference>
<dbReference type="SMART" id="SM00746">
    <property type="entry name" value="TRASH"/>
    <property type="match status" value="1"/>
</dbReference>
<dbReference type="InterPro" id="IPR038630">
    <property type="entry name" value="L24e/L24_sf"/>
</dbReference>
<dbReference type="CDD" id="cd00472">
    <property type="entry name" value="Ribosomal_L24e_L24"/>
    <property type="match status" value="1"/>
</dbReference>
<keyword evidence="6" id="KW-0479">Metal-binding</keyword>
<comment type="similarity">
    <text evidence="1 6">Belongs to the eukaryotic ribosomal protein eL24 family.</text>
</comment>
<dbReference type="OrthoDB" id="55506at2157"/>
<organism evidence="8 9">
    <name type="scientific">Aeropyrum camini SY1 = JCM 12091</name>
    <dbReference type="NCBI Taxonomy" id="1198449"/>
    <lineage>
        <taxon>Archaea</taxon>
        <taxon>Thermoproteota</taxon>
        <taxon>Thermoprotei</taxon>
        <taxon>Desulfurococcales</taxon>
        <taxon>Desulfurococcaceae</taxon>
        <taxon>Aeropyrum</taxon>
    </lineage>
</organism>
<dbReference type="AlphaFoldDB" id="U3TBP7"/>
<dbReference type="HAMAP" id="MF_00773">
    <property type="entry name" value="Ribosomal_eL24"/>
    <property type="match status" value="1"/>
</dbReference>
<dbReference type="KEGG" id="acj:ACAM_1493"/>
<evidence type="ECO:0000313" key="8">
    <source>
        <dbReference type="EMBL" id="BAN90962.1"/>
    </source>
</evidence>